<dbReference type="InterPro" id="IPR011541">
    <property type="entry name" value="Ni/Co_transpt_high_affinity"/>
</dbReference>
<evidence type="ECO:0000256" key="4">
    <source>
        <dbReference type="ARBA" id="ARBA00022596"/>
    </source>
</evidence>
<comment type="similarity">
    <text evidence="2 8">Belongs to the NiCoT transporter (TC 2.A.52) family.</text>
</comment>
<dbReference type="Pfam" id="PF03824">
    <property type="entry name" value="NicO"/>
    <property type="match status" value="1"/>
</dbReference>
<dbReference type="Proteomes" id="UP000437709">
    <property type="component" value="Unassembled WGS sequence"/>
</dbReference>
<keyword evidence="6 8" id="KW-1133">Transmembrane helix</keyword>
<name>A0A6N7EI32_9MICO</name>
<evidence type="ECO:0000256" key="3">
    <source>
        <dbReference type="ARBA" id="ARBA00022448"/>
    </source>
</evidence>
<comment type="subcellular location">
    <subcellularLocation>
        <location evidence="8">Cell membrane</location>
        <topology evidence="8">Multi-pass membrane protein</topology>
    </subcellularLocation>
    <subcellularLocation>
        <location evidence="1">Endomembrane system</location>
        <topology evidence="1">Multi-pass membrane protein</topology>
    </subcellularLocation>
</comment>
<dbReference type="InterPro" id="IPR004688">
    <property type="entry name" value="Ni/Co_transpt"/>
</dbReference>
<dbReference type="EMBL" id="WHPC01000060">
    <property type="protein sequence ID" value="MPV38052.1"/>
    <property type="molecule type" value="Genomic_DNA"/>
</dbReference>
<feature type="transmembrane region" description="Helical" evidence="8">
    <location>
        <begin position="54"/>
        <end position="79"/>
    </location>
</feature>
<evidence type="ECO:0000256" key="2">
    <source>
        <dbReference type="ARBA" id="ARBA00010892"/>
    </source>
</evidence>
<dbReference type="GO" id="GO:0012505">
    <property type="term" value="C:endomembrane system"/>
    <property type="evidence" value="ECO:0007669"/>
    <property type="project" value="UniProtKB-SubCell"/>
</dbReference>
<sequence length="274" mass="29297">MRESGRPTVSVGFWFALGHSTVVVAAVGLLAAGVNTLAAQISADDSVLASVTSVWGPLVSGGFLILIGTVNLVSLVGIWRVFRRLSTGEYDQDQLDEQLHQRGVLARALRPVTRHIDRPWKMYPVGLLFGLGFDTATTIGLFVIGSGAAVSAPWYVVLVLPVLFTAGMTLFDTLDGIVMSRAYRWAFARPVRRVYYNLTVTAMSVGVAFLVAAVTLAGLLTADTRASAAPVAWLAELDLENFGLVIVGLLLLTWLGAVAFWKVGGIEARYSGEA</sequence>
<dbReference type="GO" id="GO:0005886">
    <property type="term" value="C:plasma membrane"/>
    <property type="evidence" value="ECO:0007669"/>
    <property type="project" value="UniProtKB-SubCell"/>
</dbReference>
<gene>
    <name evidence="9" type="ORF">GB881_13530</name>
</gene>
<keyword evidence="5 8" id="KW-0812">Transmembrane</keyword>
<feature type="transmembrane region" description="Helical" evidence="8">
    <location>
        <begin position="12"/>
        <end position="34"/>
    </location>
</feature>
<keyword evidence="4" id="KW-0533">Nickel</keyword>
<evidence type="ECO:0000256" key="1">
    <source>
        <dbReference type="ARBA" id="ARBA00004127"/>
    </source>
</evidence>
<evidence type="ECO:0000256" key="7">
    <source>
        <dbReference type="ARBA" id="ARBA00023136"/>
    </source>
</evidence>
<organism evidence="9 10">
    <name type="scientific">Georgenia subflava</name>
    <dbReference type="NCBI Taxonomy" id="1622177"/>
    <lineage>
        <taxon>Bacteria</taxon>
        <taxon>Bacillati</taxon>
        <taxon>Actinomycetota</taxon>
        <taxon>Actinomycetes</taxon>
        <taxon>Micrococcales</taxon>
        <taxon>Bogoriellaceae</taxon>
        <taxon>Georgenia</taxon>
    </lineage>
</organism>
<keyword evidence="7 8" id="KW-0472">Membrane</keyword>
<dbReference type="OrthoDB" id="9776706at2"/>
<proteinExistence type="inferred from homology"/>
<dbReference type="PANTHER" id="PTHR31611">
    <property type="entry name" value="HIGH-AFFINITY NICKEL TRANSPORT PROTEIN NIC1"/>
    <property type="match status" value="1"/>
</dbReference>
<accession>A0A6N7EI32</accession>
<evidence type="ECO:0000313" key="9">
    <source>
        <dbReference type="EMBL" id="MPV38052.1"/>
    </source>
</evidence>
<dbReference type="PANTHER" id="PTHR31611:SF0">
    <property type="entry name" value="HIGH-AFFINITY NICKEL TRANSPORT PROTEIN NIC1"/>
    <property type="match status" value="1"/>
</dbReference>
<dbReference type="GO" id="GO:0015099">
    <property type="term" value="F:nickel cation transmembrane transporter activity"/>
    <property type="evidence" value="ECO:0007669"/>
    <property type="project" value="UniProtKB-UniRule"/>
</dbReference>
<feature type="transmembrane region" description="Helical" evidence="8">
    <location>
        <begin position="195"/>
        <end position="222"/>
    </location>
</feature>
<evidence type="ECO:0000256" key="6">
    <source>
        <dbReference type="ARBA" id="ARBA00022989"/>
    </source>
</evidence>
<keyword evidence="10" id="KW-1185">Reference proteome</keyword>
<protein>
    <recommendedName>
        <fullName evidence="8">Nickel/cobalt efflux system</fullName>
    </recommendedName>
</protein>
<comment type="caution">
    <text evidence="9">The sequence shown here is derived from an EMBL/GenBank/DDBJ whole genome shotgun (WGS) entry which is preliminary data.</text>
</comment>
<evidence type="ECO:0000256" key="5">
    <source>
        <dbReference type="ARBA" id="ARBA00022692"/>
    </source>
</evidence>
<feature type="transmembrane region" description="Helical" evidence="8">
    <location>
        <begin position="125"/>
        <end position="148"/>
    </location>
</feature>
<evidence type="ECO:0000256" key="8">
    <source>
        <dbReference type="RuleBase" id="RU362101"/>
    </source>
</evidence>
<dbReference type="AlphaFoldDB" id="A0A6N7EI32"/>
<evidence type="ECO:0000313" key="10">
    <source>
        <dbReference type="Proteomes" id="UP000437709"/>
    </source>
</evidence>
<keyword evidence="3 8" id="KW-0813">Transport</keyword>
<reference evidence="9 10" key="1">
    <citation type="submission" date="2019-10" db="EMBL/GenBank/DDBJ databases">
        <title>Georgenia wutianyii sp. nov. and Georgenia yuyongxinii sp. nov. isolated from plateau pika (Ochotona curzoniae) in the Qinghai-Tibet plateau of China.</title>
        <authorList>
            <person name="Tian Z."/>
        </authorList>
    </citation>
    <scope>NUCLEOTIDE SEQUENCE [LARGE SCALE GENOMIC DNA]</scope>
    <source>
        <strain evidence="9 10">JCM 19765</strain>
    </source>
</reference>
<feature type="transmembrane region" description="Helical" evidence="8">
    <location>
        <begin position="154"/>
        <end position="174"/>
    </location>
</feature>
<feature type="transmembrane region" description="Helical" evidence="8">
    <location>
        <begin position="242"/>
        <end position="261"/>
    </location>
</feature>